<dbReference type="RefSeq" id="WP_118764437.1">
    <property type="nucleotide sequence ID" value="NZ_CABJCF010000001.1"/>
</dbReference>
<evidence type="ECO:0000313" key="6">
    <source>
        <dbReference type="Proteomes" id="UP000284731"/>
    </source>
</evidence>
<protein>
    <recommendedName>
        <fullName evidence="2">Uridine phosphorylase</fullName>
        <ecNumber evidence="1">2.4.2.3</ecNumber>
    </recommendedName>
</protein>
<evidence type="ECO:0000256" key="1">
    <source>
        <dbReference type="ARBA" id="ARBA00011888"/>
    </source>
</evidence>
<feature type="domain" description="Nucleoside phosphorylase" evidence="4">
    <location>
        <begin position="15"/>
        <end position="199"/>
    </location>
</feature>
<dbReference type="PANTHER" id="PTHR43691:SF11">
    <property type="entry name" value="FI09636P-RELATED"/>
    <property type="match status" value="1"/>
</dbReference>
<dbReference type="SUPFAM" id="SSF53167">
    <property type="entry name" value="Purine and uridine phosphorylases"/>
    <property type="match status" value="1"/>
</dbReference>
<dbReference type="GO" id="GO:0004850">
    <property type="term" value="F:uridine phosphorylase activity"/>
    <property type="evidence" value="ECO:0007669"/>
    <property type="project" value="UniProtKB-EC"/>
</dbReference>
<dbReference type="Proteomes" id="UP000284731">
    <property type="component" value="Unassembled WGS sequence"/>
</dbReference>
<comment type="catalytic activity">
    <reaction evidence="3">
        <text>uridine + phosphate = alpha-D-ribose 1-phosphate + uracil</text>
        <dbReference type="Rhea" id="RHEA:24388"/>
        <dbReference type="ChEBI" id="CHEBI:16704"/>
        <dbReference type="ChEBI" id="CHEBI:17568"/>
        <dbReference type="ChEBI" id="CHEBI:43474"/>
        <dbReference type="ChEBI" id="CHEBI:57720"/>
        <dbReference type="EC" id="2.4.2.3"/>
    </reaction>
</comment>
<evidence type="ECO:0000256" key="3">
    <source>
        <dbReference type="ARBA" id="ARBA00048447"/>
    </source>
</evidence>
<gene>
    <name evidence="5" type="ORF">DWX20_03070</name>
</gene>
<dbReference type="PANTHER" id="PTHR43691">
    <property type="entry name" value="URIDINE PHOSPHORYLASE"/>
    <property type="match status" value="1"/>
</dbReference>
<evidence type="ECO:0000256" key="2">
    <source>
        <dbReference type="ARBA" id="ARBA00021980"/>
    </source>
</evidence>
<reference evidence="5 6" key="1">
    <citation type="submission" date="2018-08" db="EMBL/GenBank/DDBJ databases">
        <title>A genome reference for cultivated species of the human gut microbiota.</title>
        <authorList>
            <person name="Zou Y."/>
            <person name="Xue W."/>
            <person name="Luo G."/>
        </authorList>
    </citation>
    <scope>NUCLEOTIDE SEQUENCE [LARGE SCALE GENOMIC DNA]</scope>
    <source>
        <strain evidence="5 6">AF18-46</strain>
    </source>
</reference>
<dbReference type="CDD" id="cd17767">
    <property type="entry name" value="UP_EcUdp-like"/>
    <property type="match status" value="1"/>
</dbReference>
<dbReference type="Gene3D" id="3.40.50.1580">
    <property type="entry name" value="Nucleoside phosphorylase domain"/>
    <property type="match status" value="1"/>
</dbReference>
<organism evidence="5 6">
    <name type="scientific">Solobacterium moorei</name>
    <dbReference type="NCBI Taxonomy" id="102148"/>
    <lineage>
        <taxon>Bacteria</taxon>
        <taxon>Bacillati</taxon>
        <taxon>Bacillota</taxon>
        <taxon>Erysipelotrichia</taxon>
        <taxon>Erysipelotrichales</taxon>
        <taxon>Erysipelotrichaceae</taxon>
        <taxon>Solobacterium</taxon>
    </lineage>
</organism>
<dbReference type="EC" id="2.4.2.3" evidence="1"/>
<dbReference type="InterPro" id="IPR000845">
    <property type="entry name" value="Nucleoside_phosphorylase_d"/>
</dbReference>
<evidence type="ECO:0000259" key="4">
    <source>
        <dbReference type="Pfam" id="PF01048"/>
    </source>
</evidence>
<evidence type="ECO:0000313" key="5">
    <source>
        <dbReference type="EMBL" id="RGT58040.1"/>
    </source>
</evidence>
<accession>A0A412PIQ6</accession>
<dbReference type="EMBL" id="QRWX01000001">
    <property type="protein sequence ID" value="RGT58040.1"/>
    <property type="molecule type" value="Genomic_DNA"/>
</dbReference>
<sequence>MLEAHIQLDQSVNAKYAIMPGDPARIDRIIPFLEDVKELAYNREFRSVSGYYKGVKVIAISTGIGGSSASIAIEELKHIGVDTMIRIGSCGALQKNIQLGDLIFAIGAVRDEGTSKAYADIRYPAVADIEFLLKCIETAKENHWDYHTGIVHSHESFYIDTNAEEEKKWSVMGVLGADMETAALFTVGRLRNIRTMSILNNVVLYGQDTADAIGDYADQAAKTMEGERREILTALEAIYKLEKNV</sequence>
<dbReference type="InterPro" id="IPR035994">
    <property type="entry name" value="Nucleoside_phosphorylase_sf"/>
</dbReference>
<proteinExistence type="predicted"/>
<dbReference type="Pfam" id="PF01048">
    <property type="entry name" value="PNP_UDP_1"/>
    <property type="match status" value="1"/>
</dbReference>
<dbReference type="AlphaFoldDB" id="A0A412PIQ6"/>
<comment type="caution">
    <text evidence="5">The sequence shown here is derived from an EMBL/GenBank/DDBJ whole genome shotgun (WGS) entry which is preliminary data.</text>
</comment>
<dbReference type="GO" id="GO:0005829">
    <property type="term" value="C:cytosol"/>
    <property type="evidence" value="ECO:0007669"/>
    <property type="project" value="TreeGrafter"/>
</dbReference>
<name>A0A412PIQ6_9FIRM</name>
<dbReference type="GO" id="GO:0009116">
    <property type="term" value="P:nucleoside metabolic process"/>
    <property type="evidence" value="ECO:0007669"/>
    <property type="project" value="InterPro"/>
</dbReference>